<dbReference type="Pfam" id="PF02195">
    <property type="entry name" value="ParB_N"/>
    <property type="match status" value="1"/>
</dbReference>
<dbReference type="EMBL" id="UINC01070815">
    <property type="protein sequence ID" value="SVC05250.1"/>
    <property type="molecule type" value="Genomic_DNA"/>
</dbReference>
<dbReference type="GO" id="GO:0007059">
    <property type="term" value="P:chromosome segregation"/>
    <property type="evidence" value="ECO:0007669"/>
    <property type="project" value="UniProtKB-KW"/>
</dbReference>
<feature type="non-terminal residue" evidence="5">
    <location>
        <position position="261"/>
    </location>
</feature>
<accession>A0A382IZS4</accession>
<comment type="similarity">
    <text evidence="1">Belongs to the ParB family.</text>
</comment>
<evidence type="ECO:0000313" key="5">
    <source>
        <dbReference type="EMBL" id="SVC05250.1"/>
    </source>
</evidence>
<dbReference type="SUPFAM" id="SSF110849">
    <property type="entry name" value="ParB/Sulfiredoxin"/>
    <property type="match status" value="1"/>
</dbReference>
<dbReference type="PANTHER" id="PTHR33375:SF1">
    <property type="entry name" value="CHROMOSOME-PARTITIONING PROTEIN PARB-RELATED"/>
    <property type="match status" value="1"/>
</dbReference>
<dbReference type="SUPFAM" id="SSF109709">
    <property type="entry name" value="KorB DNA-binding domain-like"/>
    <property type="match status" value="1"/>
</dbReference>
<gene>
    <name evidence="5" type="ORF">METZ01_LOCUS258104</name>
</gene>
<dbReference type="FunFam" id="3.90.1530.30:FF:000001">
    <property type="entry name" value="Chromosome partitioning protein ParB"/>
    <property type="match status" value="1"/>
</dbReference>
<dbReference type="InterPro" id="IPR004437">
    <property type="entry name" value="ParB/RepB/Spo0J"/>
</dbReference>
<protein>
    <recommendedName>
        <fullName evidence="4">ParB-like N-terminal domain-containing protein</fullName>
    </recommendedName>
</protein>
<dbReference type="Gene3D" id="1.10.10.2830">
    <property type="match status" value="1"/>
</dbReference>
<evidence type="ECO:0000256" key="1">
    <source>
        <dbReference type="ARBA" id="ARBA00006295"/>
    </source>
</evidence>
<dbReference type="AlphaFoldDB" id="A0A382IZS4"/>
<reference evidence="5" key="1">
    <citation type="submission" date="2018-05" db="EMBL/GenBank/DDBJ databases">
        <authorList>
            <person name="Lanie J.A."/>
            <person name="Ng W.-L."/>
            <person name="Kazmierczak K.M."/>
            <person name="Andrzejewski T.M."/>
            <person name="Davidsen T.M."/>
            <person name="Wayne K.J."/>
            <person name="Tettelin H."/>
            <person name="Glass J.I."/>
            <person name="Rusch D."/>
            <person name="Podicherti R."/>
            <person name="Tsui H.-C.T."/>
            <person name="Winkler M.E."/>
        </authorList>
    </citation>
    <scope>NUCLEOTIDE SEQUENCE</scope>
</reference>
<dbReference type="InterPro" id="IPR050336">
    <property type="entry name" value="Chromosome_partition/occlusion"/>
</dbReference>
<proteinExistence type="inferred from homology"/>
<dbReference type="GO" id="GO:0005694">
    <property type="term" value="C:chromosome"/>
    <property type="evidence" value="ECO:0007669"/>
    <property type="project" value="TreeGrafter"/>
</dbReference>
<dbReference type="GO" id="GO:0045881">
    <property type="term" value="P:positive regulation of sporulation resulting in formation of a cellular spore"/>
    <property type="evidence" value="ECO:0007669"/>
    <property type="project" value="TreeGrafter"/>
</dbReference>
<organism evidence="5">
    <name type="scientific">marine metagenome</name>
    <dbReference type="NCBI Taxonomy" id="408172"/>
    <lineage>
        <taxon>unclassified sequences</taxon>
        <taxon>metagenomes</taxon>
        <taxon>ecological metagenomes</taxon>
    </lineage>
</organism>
<keyword evidence="3" id="KW-0238">DNA-binding</keyword>
<dbReference type="Pfam" id="PF17762">
    <property type="entry name" value="HTH_ParB"/>
    <property type="match status" value="1"/>
</dbReference>
<evidence type="ECO:0000256" key="2">
    <source>
        <dbReference type="ARBA" id="ARBA00022829"/>
    </source>
</evidence>
<dbReference type="InterPro" id="IPR041468">
    <property type="entry name" value="HTH_ParB/Spo0J"/>
</dbReference>
<dbReference type="GO" id="GO:0003677">
    <property type="term" value="F:DNA binding"/>
    <property type="evidence" value="ECO:0007669"/>
    <property type="project" value="UniProtKB-KW"/>
</dbReference>
<dbReference type="Gene3D" id="3.90.1530.30">
    <property type="match status" value="1"/>
</dbReference>
<dbReference type="InterPro" id="IPR003115">
    <property type="entry name" value="ParB_N"/>
</dbReference>
<dbReference type="PANTHER" id="PTHR33375">
    <property type="entry name" value="CHROMOSOME-PARTITIONING PROTEIN PARB-RELATED"/>
    <property type="match status" value="1"/>
</dbReference>
<evidence type="ECO:0000256" key="3">
    <source>
        <dbReference type="ARBA" id="ARBA00023125"/>
    </source>
</evidence>
<dbReference type="FunFam" id="1.10.10.2830:FF:000001">
    <property type="entry name" value="Chromosome partitioning protein ParB"/>
    <property type="match status" value="1"/>
</dbReference>
<feature type="domain" description="ParB-like N-terminal" evidence="4">
    <location>
        <begin position="28"/>
        <end position="118"/>
    </location>
</feature>
<dbReference type="SMART" id="SM00470">
    <property type="entry name" value="ParB"/>
    <property type="match status" value="1"/>
</dbReference>
<evidence type="ECO:0000259" key="4">
    <source>
        <dbReference type="SMART" id="SM00470"/>
    </source>
</evidence>
<keyword evidence="2" id="KW-0159">Chromosome partition</keyword>
<name>A0A382IZS4_9ZZZZ</name>
<sequence>MATNRLGRGIDALIRPQSQQDISTAGITTIPIAKIKKNPHQPRKNFDEKTLEELAASIKEKGVITPITVRVDGNGYILIAGERRVRASRLIKRKNIPAYIIEVTNESEMMEVALIENIQRENLNPVEESEAYAVLQGKFSLSQKNIAKAVGKSRSTITNALRLLQLPPEIKKSILDNQISAGHGRAILAMKTKSGMLKLWQMIIENDLSVRGAEAFIKGRGSDIPVKANPKGKSKSVSVRRLEDEMIAIFGTKVRLNHKGK</sequence>
<dbReference type="CDD" id="cd16393">
    <property type="entry name" value="SPO0J_N"/>
    <property type="match status" value="1"/>
</dbReference>
<dbReference type="InterPro" id="IPR036086">
    <property type="entry name" value="ParB/Sulfiredoxin_sf"/>
</dbReference>
<dbReference type="NCBIfam" id="TIGR00180">
    <property type="entry name" value="parB_part"/>
    <property type="match status" value="1"/>
</dbReference>